<reference evidence="3" key="2">
    <citation type="submission" date="2025-08" db="UniProtKB">
        <authorList>
            <consortium name="RefSeq"/>
        </authorList>
    </citation>
    <scope>IDENTIFICATION</scope>
</reference>
<dbReference type="InterPro" id="IPR054722">
    <property type="entry name" value="PolX-like_BBD"/>
</dbReference>
<evidence type="ECO:0000259" key="1">
    <source>
        <dbReference type="Pfam" id="PF22936"/>
    </source>
</evidence>
<evidence type="ECO:0000313" key="3">
    <source>
        <dbReference type="RefSeq" id="XP_017969526.1"/>
    </source>
</evidence>
<dbReference type="Pfam" id="PF22936">
    <property type="entry name" value="Pol_BBD"/>
    <property type="match status" value="1"/>
</dbReference>
<sequence length="132" mass="14863">MPKKSKKLKKAMVVVTWLDSDISSSDVEKEKVEERANLSLMARDDESEVELKLKDTCSRAQLKEKQPWYMDSGCSRHMTRNEMLFAQLDKKKGGIVSFGDDSKGRIHGTGTVGKNSQTQISHVLLVKGLKHN</sequence>
<accession>A0AB32VU80</accession>
<proteinExistence type="predicted"/>
<gene>
    <name evidence="3" type="primary">LOC18612753</name>
</gene>
<name>A0AB32VU80_THECC</name>
<dbReference type="RefSeq" id="XP_017969526.1">
    <property type="nucleotide sequence ID" value="XM_018114037.1"/>
</dbReference>
<dbReference type="GeneID" id="18612753"/>
<dbReference type="Proteomes" id="UP000694886">
    <property type="component" value="Chromosome 1"/>
</dbReference>
<organism evidence="2 3">
    <name type="scientific">Theobroma cacao</name>
    <name type="common">Cacao</name>
    <name type="synonym">Cocoa</name>
    <dbReference type="NCBI Taxonomy" id="3641"/>
    <lineage>
        <taxon>Eukaryota</taxon>
        <taxon>Viridiplantae</taxon>
        <taxon>Streptophyta</taxon>
        <taxon>Embryophyta</taxon>
        <taxon>Tracheophyta</taxon>
        <taxon>Spermatophyta</taxon>
        <taxon>Magnoliopsida</taxon>
        <taxon>eudicotyledons</taxon>
        <taxon>Gunneridae</taxon>
        <taxon>Pentapetalae</taxon>
        <taxon>rosids</taxon>
        <taxon>malvids</taxon>
        <taxon>Malvales</taxon>
        <taxon>Malvaceae</taxon>
        <taxon>Byttnerioideae</taxon>
        <taxon>Theobroma</taxon>
    </lineage>
</organism>
<reference evidence="2" key="1">
    <citation type="journal article" date="1997" name="Nucleic Acids Res.">
        <title>tRNAscan-SE: a program for improved detection of transfer RNA genes in genomic sequence.</title>
        <authorList>
            <person name="Lowe T.M."/>
            <person name="Eddy S.R."/>
        </authorList>
    </citation>
    <scope>NUCLEOTIDE SEQUENCE [LARGE SCALE GENOMIC DNA]</scope>
    <source>
        <strain evidence="2">r\B97-61/B2</strain>
    </source>
</reference>
<feature type="domain" description="Retrovirus-related Pol polyprotein from transposon TNT 1-94-like beta-barrel" evidence="1">
    <location>
        <begin position="68"/>
        <end position="132"/>
    </location>
</feature>
<dbReference type="KEGG" id="tcc:18612753"/>
<dbReference type="AlphaFoldDB" id="A0AB32VU80"/>
<evidence type="ECO:0000313" key="2">
    <source>
        <dbReference type="Proteomes" id="UP000694886"/>
    </source>
</evidence>
<dbReference type="Gramene" id="Tc01v2_t018470.1">
    <property type="protein sequence ID" value="Tc01v2_p018470.1"/>
    <property type="gene ID" value="Tc01v2_g018470"/>
</dbReference>
<protein>
    <submittedName>
        <fullName evidence="3">Uncharacterized protein LOC18612753</fullName>
    </submittedName>
</protein>